<accession>A0ABU8T9M3</accession>
<feature type="compositionally biased region" description="Pro residues" evidence="7">
    <location>
        <begin position="574"/>
        <end position="589"/>
    </location>
</feature>
<dbReference type="SUPFAM" id="SSF52096">
    <property type="entry name" value="ClpP/crotonase"/>
    <property type="match status" value="1"/>
</dbReference>
<evidence type="ECO:0000313" key="9">
    <source>
        <dbReference type="EMBL" id="MEJ8280397.1"/>
    </source>
</evidence>
<dbReference type="Gene3D" id="2.30.42.10">
    <property type="match status" value="1"/>
</dbReference>
<organism evidence="9 10">
    <name type="scientific">Pseudonocardia spirodelae</name>
    <dbReference type="NCBI Taxonomy" id="3133431"/>
    <lineage>
        <taxon>Bacteria</taxon>
        <taxon>Bacillati</taxon>
        <taxon>Actinomycetota</taxon>
        <taxon>Actinomycetes</taxon>
        <taxon>Pseudonocardiales</taxon>
        <taxon>Pseudonocardiaceae</taxon>
        <taxon>Pseudonocardia</taxon>
    </lineage>
</organism>
<evidence type="ECO:0000256" key="5">
    <source>
        <dbReference type="ARBA" id="ARBA00022801"/>
    </source>
</evidence>
<dbReference type="RefSeq" id="WP_340291487.1">
    <property type="nucleotide sequence ID" value="NZ_JBBJUP010000012.1"/>
</dbReference>
<dbReference type="SMART" id="SM00245">
    <property type="entry name" value="TSPc"/>
    <property type="match status" value="1"/>
</dbReference>
<dbReference type="InterPro" id="IPR005151">
    <property type="entry name" value="Tail-specific_protease"/>
</dbReference>
<dbReference type="Pfam" id="PF03572">
    <property type="entry name" value="Peptidase_S41"/>
    <property type="match status" value="1"/>
</dbReference>
<dbReference type="InterPro" id="IPR029045">
    <property type="entry name" value="ClpP/crotonase-like_dom_sf"/>
</dbReference>
<dbReference type="Gene3D" id="3.30.750.44">
    <property type="match status" value="1"/>
</dbReference>
<dbReference type="Gene3D" id="3.90.226.10">
    <property type="entry name" value="2-enoyl-CoA Hydratase, Chain A, domain 1"/>
    <property type="match status" value="1"/>
</dbReference>
<keyword evidence="10" id="KW-1185">Reference proteome</keyword>
<dbReference type="PANTHER" id="PTHR43253:SF1">
    <property type="entry name" value="TRICORN PROTEASE HOMOLOG 2-RELATED"/>
    <property type="match status" value="1"/>
</dbReference>
<comment type="caution">
    <text evidence="9">The sequence shown here is derived from an EMBL/GenBank/DDBJ whole genome shotgun (WGS) entry which is preliminary data.</text>
</comment>
<dbReference type="Proteomes" id="UP001364211">
    <property type="component" value="Unassembled WGS sequence"/>
</dbReference>
<feature type="compositionally biased region" description="Low complexity" evidence="7">
    <location>
        <begin position="596"/>
        <end position="615"/>
    </location>
</feature>
<keyword evidence="6" id="KW-0720">Serine protease</keyword>
<gene>
    <name evidence="9" type="ORF">WJX68_15745</name>
</gene>
<feature type="region of interest" description="Disordered" evidence="7">
    <location>
        <begin position="553"/>
        <end position="637"/>
    </location>
</feature>
<evidence type="ECO:0000313" key="10">
    <source>
        <dbReference type="Proteomes" id="UP001364211"/>
    </source>
</evidence>
<evidence type="ECO:0000256" key="7">
    <source>
        <dbReference type="SAM" id="MobiDB-lite"/>
    </source>
</evidence>
<feature type="region of interest" description="Disordered" evidence="7">
    <location>
        <begin position="1154"/>
        <end position="1190"/>
    </location>
</feature>
<feature type="compositionally biased region" description="Gly residues" evidence="7">
    <location>
        <begin position="616"/>
        <end position="628"/>
    </location>
</feature>
<dbReference type="SUPFAM" id="SSF50156">
    <property type="entry name" value="PDZ domain-like"/>
    <property type="match status" value="1"/>
</dbReference>
<dbReference type="PANTHER" id="PTHR43253">
    <property type="entry name" value="TRICORN PROTEASE HOMOLOG 2-RELATED"/>
    <property type="match status" value="1"/>
</dbReference>
<feature type="domain" description="Tail specific protease" evidence="8">
    <location>
        <begin position="938"/>
        <end position="1130"/>
    </location>
</feature>
<keyword evidence="5" id="KW-0378">Hydrolase</keyword>
<keyword evidence="4" id="KW-0645">Protease</keyword>
<proteinExistence type="inferred from homology"/>
<dbReference type="Pfam" id="PF26550">
    <property type="entry name" value="Tricorn_2nd"/>
    <property type="match status" value="1"/>
</dbReference>
<dbReference type="Pfam" id="PF26549">
    <property type="entry name" value="Tricorn_N"/>
    <property type="match status" value="1"/>
</dbReference>
<evidence type="ECO:0000256" key="2">
    <source>
        <dbReference type="ARBA" id="ARBA00008524"/>
    </source>
</evidence>
<feature type="region of interest" description="Disordered" evidence="7">
    <location>
        <begin position="288"/>
        <end position="310"/>
    </location>
</feature>
<dbReference type="CDD" id="cd07562">
    <property type="entry name" value="Peptidase_S41_TRI"/>
    <property type="match status" value="1"/>
</dbReference>
<dbReference type="InterPro" id="IPR012393">
    <property type="entry name" value="Tricorn_protease"/>
</dbReference>
<comment type="subcellular location">
    <subcellularLocation>
        <location evidence="1">Cytoplasm</location>
    </subcellularLocation>
</comment>
<dbReference type="InterPro" id="IPR015943">
    <property type="entry name" value="WD40/YVTN_repeat-like_dom_sf"/>
</dbReference>
<evidence type="ECO:0000256" key="1">
    <source>
        <dbReference type="ARBA" id="ARBA00004496"/>
    </source>
</evidence>
<reference evidence="9 10" key="1">
    <citation type="submission" date="2024-03" db="EMBL/GenBank/DDBJ databases">
        <title>Draft genome sequence of Pseudonocardia sp. DW16-2.</title>
        <authorList>
            <person name="Duangmal K."/>
        </authorList>
    </citation>
    <scope>NUCLEOTIDE SEQUENCE [LARGE SCALE GENOMIC DNA]</scope>
    <source>
        <strain evidence="9 10">DW16-2</strain>
    </source>
</reference>
<dbReference type="Pfam" id="PF14684">
    <property type="entry name" value="Tricorn_C1"/>
    <property type="match status" value="1"/>
</dbReference>
<protein>
    <submittedName>
        <fullName evidence="9">S41 family peptidase</fullName>
    </submittedName>
</protein>
<name>A0ABU8T9M3_9PSEU</name>
<dbReference type="Gene3D" id="2.130.10.10">
    <property type="entry name" value="YVTN repeat-like/Quinoprotein amine dehydrogenase"/>
    <property type="match status" value="2"/>
</dbReference>
<dbReference type="Gene3D" id="2.120.10.60">
    <property type="entry name" value="Tricorn protease N-terminal domain"/>
    <property type="match status" value="1"/>
</dbReference>
<evidence type="ECO:0000256" key="4">
    <source>
        <dbReference type="ARBA" id="ARBA00022670"/>
    </source>
</evidence>
<keyword evidence="3" id="KW-0963">Cytoplasm</keyword>
<dbReference type="InterPro" id="IPR028204">
    <property type="entry name" value="Tricorn_C1"/>
</dbReference>
<sequence>MTFLRHPHLHGDTLVLVAEDDLWTAPVEGGRAHRLTADTVPVTAPRVSPDGASVAFASLRDGAPEVYRVDAEGGPVTRLTWWGGLLTRAGGWTPGGEVVALSAHGDATSRLWAYAVPATGGAPRLLPHGTLTALAHQPGGPAVLTQVEGGRDAAHWKRYRGGRAGRLWLDAGGTGEFTRVLAGLAGQLECPMIVDDGSGPRLAFVSDHEGWGNVYSVPLDAPDTGLRRHTDHGAGDPGVPDFWARHASTDGRRVVYEAAGEIFLLDDLSAASRPHRLDVRLGGPRGAREPFRASVPADLGPVRPDRTGRASVVSVRGTVHRLTHRDGPARALLAEPGVRARLAHPLGTRRAVWVDDAVGEDAVVVAPLDPHAPDAAAATRHAAGGIGRVLELAPAPDGSAVALTTHDGRLLVLHTGPDPAPAGGGAAWTGAAADGVVDGPAPDRPAGELRELHRNPGWEPCDVSWSPDSAWLAWCDPTAEGLSRVMLTRVADGAHTEVTPARFHDSDPVFTADGRHLAFLSRRVFDPAYDHHSFDLSFGTGWKPFLVPLAARTPSPFGAGPDGRPVDPADEGPGDPPAAPPVPPVPPGPGEGAGDPGAAHTAAAAATPQAATGAATGVGAGADTGGRGAARDDDTPPQVVVDVDGLAGRVVGVPVEAARYARLAAVQGGLVWLRSPGGTGVLGDSLPDDDAEPERAVLERFDLARRTTTVIADPASSFAVSGDGRRLVVRDRGTVRLLRADRGSSSTPEDDAGGDEFTIDTRRLVVTVDPAAEWRQMFDETARLMRDHFWVADMAGVDWAGETARYRPLVDRVGSHDDLLDVLWELHGELGTSHAYVKGVRPAGDHGGRPGLLGADLEPDGDGPGLRVRRVLPPETSAPAARSPLSGPGVDVRAGDVLLEVGGRPLDPHWGAAPLLTATAGTTVELTVRSGPGRPDAGTVRRVAVRPLRSEDELRYQDRVARLRAEVDERSGGRLGYLHVPDMMGYGWAQLHRDLARETAKDGLVLDVRGNRGGHTSQLVVEKLARRVIGWDLPRHGAAATYPEQAPRGPVVTLADERSGSDGDIVTGAIKRLGVGPVVGTRTWGGVIGIDSRYRLVDGTLVTQPRYATWFDDLGWTMENHGVDPDVEVVVTPQDRAAGRDPQLDRAIGIALERLAEHPPARPPDLATRPSTARSALPPRPGGGDGHHTS</sequence>
<dbReference type="SUPFAM" id="SSF69304">
    <property type="entry name" value="Tricorn protease N-terminal domain"/>
    <property type="match status" value="2"/>
</dbReference>
<evidence type="ECO:0000259" key="8">
    <source>
        <dbReference type="SMART" id="SM00245"/>
    </source>
</evidence>
<evidence type="ECO:0000256" key="6">
    <source>
        <dbReference type="ARBA" id="ARBA00022825"/>
    </source>
</evidence>
<dbReference type="Pfam" id="PF14685">
    <property type="entry name" value="PDZ_Tricorn"/>
    <property type="match status" value="1"/>
</dbReference>
<dbReference type="EMBL" id="JBBJUP010000012">
    <property type="protein sequence ID" value="MEJ8280397.1"/>
    <property type="molecule type" value="Genomic_DNA"/>
</dbReference>
<evidence type="ECO:0000256" key="3">
    <source>
        <dbReference type="ARBA" id="ARBA00022490"/>
    </source>
</evidence>
<comment type="similarity">
    <text evidence="2">Belongs to the peptidase S41B family.</text>
</comment>
<dbReference type="InterPro" id="IPR036034">
    <property type="entry name" value="PDZ_sf"/>
</dbReference>
<dbReference type="InterPro" id="IPR029414">
    <property type="entry name" value="Tricorn_PDZ"/>
</dbReference>